<dbReference type="SUPFAM" id="SSF56784">
    <property type="entry name" value="HAD-like"/>
    <property type="match status" value="1"/>
</dbReference>
<dbReference type="Pfam" id="PF06941">
    <property type="entry name" value="NT5C"/>
    <property type="match status" value="1"/>
</dbReference>
<reference evidence="2 3" key="1">
    <citation type="journal article" date="2022" name="Environ. Microbiol. Rep.">
        <title>Eco-phylogenetic analyses reveal divergent evolution of vitamin B12 metabolism in the marine bacterial family 'Psychromonadaceae'.</title>
        <authorList>
            <person name="Jin X."/>
            <person name="Yang Y."/>
            <person name="Cao H."/>
            <person name="Gao B."/>
            <person name="Zhao Z."/>
        </authorList>
    </citation>
    <scope>NUCLEOTIDE SEQUENCE [LARGE SCALE GENOMIC DNA]</scope>
    <source>
        <strain evidence="2 3">MKS20</strain>
    </source>
</reference>
<dbReference type="Gene3D" id="3.40.50.1000">
    <property type="entry name" value="HAD superfamily/HAD-like"/>
    <property type="match status" value="1"/>
</dbReference>
<dbReference type="InterPro" id="IPR023214">
    <property type="entry name" value="HAD_sf"/>
</dbReference>
<dbReference type="RefSeq" id="WP_233051045.1">
    <property type="nucleotide sequence ID" value="NZ_JAIMJA010000001.1"/>
</dbReference>
<proteinExistence type="inferred from homology"/>
<evidence type="ECO:0000313" key="2">
    <source>
        <dbReference type="EMBL" id="MCE2593438.1"/>
    </source>
</evidence>
<organism evidence="2 3">
    <name type="scientific">Motilimonas cestriensis</name>
    <dbReference type="NCBI Taxonomy" id="2742685"/>
    <lineage>
        <taxon>Bacteria</taxon>
        <taxon>Pseudomonadati</taxon>
        <taxon>Pseudomonadota</taxon>
        <taxon>Gammaproteobacteria</taxon>
        <taxon>Alteromonadales</taxon>
        <taxon>Alteromonadales genera incertae sedis</taxon>
        <taxon>Motilimonas</taxon>
    </lineage>
</organism>
<evidence type="ECO:0000313" key="3">
    <source>
        <dbReference type="Proteomes" id="UP001201273"/>
    </source>
</evidence>
<name>A0ABS8W5F5_9GAMM</name>
<dbReference type="InterPro" id="IPR036412">
    <property type="entry name" value="HAD-like_sf"/>
</dbReference>
<sequence length="146" mass="16748">MIVYIDMDDVLCDFSGAFQRAITHTPQIQFPQSQYGFYTALEPIEGAIEAVKTMIESSAYTPYILTAPSVRNPLCYTEKRVWVELYFGLDFAEKLIICSNKGLLMGDYLIDDKSKGRGQEGFTGELIQFGQAPFKNWQEVREYLRF</sequence>
<dbReference type="InterPro" id="IPR010708">
    <property type="entry name" value="5'(3')-deoxyribonucleotidase"/>
</dbReference>
<gene>
    <name evidence="2" type="ORF">K6Y31_01205</name>
</gene>
<dbReference type="Proteomes" id="UP001201273">
    <property type="component" value="Unassembled WGS sequence"/>
</dbReference>
<keyword evidence="3" id="KW-1185">Reference proteome</keyword>
<protein>
    <submittedName>
        <fullName evidence="2">Uncharacterized protein</fullName>
    </submittedName>
</protein>
<evidence type="ECO:0000256" key="1">
    <source>
        <dbReference type="ARBA" id="ARBA00009589"/>
    </source>
</evidence>
<dbReference type="PANTHER" id="PTHR16504">
    <property type="entry name" value="5'(3')-DEOXYRIBONUCLEOTIDASE"/>
    <property type="match status" value="1"/>
</dbReference>
<dbReference type="PANTHER" id="PTHR16504:SF4">
    <property type="entry name" value="5'(3')-DEOXYRIBONUCLEOTIDASE"/>
    <property type="match status" value="1"/>
</dbReference>
<accession>A0ABS8W5F5</accession>
<comment type="similarity">
    <text evidence="1">Belongs to the 5'(3')-deoxyribonucleotidase family.</text>
</comment>
<comment type="caution">
    <text evidence="2">The sequence shown here is derived from an EMBL/GenBank/DDBJ whole genome shotgun (WGS) entry which is preliminary data.</text>
</comment>
<dbReference type="EMBL" id="JAIMJA010000001">
    <property type="protein sequence ID" value="MCE2593438.1"/>
    <property type="molecule type" value="Genomic_DNA"/>
</dbReference>